<dbReference type="Pfam" id="PF04055">
    <property type="entry name" value="Radical_SAM"/>
    <property type="match status" value="1"/>
</dbReference>
<evidence type="ECO:0000313" key="15">
    <source>
        <dbReference type="Proteomes" id="UP000190080"/>
    </source>
</evidence>
<dbReference type="SUPFAM" id="SSF102114">
    <property type="entry name" value="Radical SAM enzymes"/>
    <property type="match status" value="1"/>
</dbReference>
<evidence type="ECO:0000256" key="9">
    <source>
        <dbReference type="ARBA" id="ARBA00023231"/>
    </source>
</evidence>
<evidence type="ECO:0000256" key="5">
    <source>
        <dbReference type="ARBA" id="ARBA00022691"/>
    </source>
</evidence>
<dbReference type="InterPro" id="IPR036105">
    <property type="entry name" value="DiNase_FeMo-co_biosyn_sf"/>
</dbReference>
<evidence type="ECO:0000256" key="1">
    <source>
        <dbReference type="ARBA" id="ARBA00001966"/>
    </source>
</evidence>
<dbReference type="PROSITE" id="PS00699">
    <property type="entry name" value="NITROGENASE_1_1"/>
    <property type="match status" value="1"/>
</dbReference>
<dbReference type="Gene3D" id="3.30.420.130">
    <property type="entry name" value="Dinitrogenase iron-molybdenum cofactor biosynthesis domain"/>
    <property type="match status" value="1"/>
</dbReference>
<evidence type="ECO:0000259" key="13">
    <source>
        <dbReference type="PROSITE" id="PS51918"/>
    </source>
</evidence>
<dbReference type="SMART" id="SM00729">
    <property type="entry name" value="Elp3"/>
    <property type="match status" value="1"/>
</dbReference>
<dbReference type="AlphaFoldDB" id="A0A1V4IQ12"/>
<dbReference type="PANTHER" id="PTHR33712:SF7">
    <property type="entry name" value="LIGHT-INDEPENDENT PROTOCHLOROPHYLLIDE REDUCTASE SUBUNIT B"/>
    <property type="match status" value="1"/>
</dbReference>
<dbReference type="NCBIfam" id="TIGR01290">
    <property type="entry name" value="nifB"/>
    <property type="match status" value="1"/>
</dbReference>
<dbReference type="CDD" id="cd00852">
    <property type="entry name" value="NifB"/>
    <property type="match status" value="1"/>
</dbReference>
<keyword evidence="15" id="KW-1185">Reference proteome</keyword>
<evidence type="ECO:0000313" key="14">
    <source>
        <dbReference type="EMBL" id="OPJ61910.1"/>
    </source>
</evidence>
<dbReference type="SUPFAM" id="SSF53807">
    <property type="entry name" value="Helical backbone' metal receptor"/>
    <property type="match status" value="1"/>
</dbReference>
<dbReference type="PROSITE" id="PS51918">
    <property type="entry name" value="RADICAL_SAM"/>
    <property type="match status" value="1"/>
</dbReference>
<dbReference type="STRING" id="1450648.CLORY_20020"/>
<feature type="domain" description="Radical SAM core" evidence="13">
    <location>
        <begin position="499"/>
        <end position="741"/>
    </location>
</feature>
<dbReference type="RefSeq" id="WP_079423844.1">
    <property type="nucleotide sequence ID" value="NZ_MZGV01000018.1"/>
</dbReference>
<keyword evidence="5" id="KW-0949">S-adenosyl-L-methionine</keyword>
<evidence type="ECO:0000256" key="10">
    <source>
        <dbReference type="ARBA" id="ARBA00030926"/>
    </source>
</evidence>
<dbReference type="Gene3D" id="1.20.89.10">
    <property type="entry name" value="Nitrogenase Molybdenum-iron Protein, subunit B, domain 4"/>
    <property type="match status" value="1"/>
</dbReference>
<keyword evidence="8" id="KW-0411">Iron-sulfur</keyword>
<evidence type="ECO:0000256" key="3">
    <source>
        <dbReference type="ARBA" id="ARBA00021702"/>
    </source>
</evidence>
<dbReference type="SFLD" id="SFLDS00029">
    <property type="entry name" value="Radical_SAM"/>
    <property type="match status" value="1"/>
</dbReference>
<evidence type="ECO:0000256" key="4">
    <source>
        <dbReference type="ARBA" id="ARBA00022485"/>
    </source>
</evidence>
<keyword evidence="7" id="KW-0408">Iron</keyword>
<dbReference type="InterPro" id="IPR058240">
    <property type="entry name" value="rSAM_sf"/>
</dbReference>
<dbReference type="InterPro" id="IPR006638">
    <property type="entry name" value="Elp3/MiaA/NifB-like_rSAM"/>
</dbReference>
<dbReference type="InterPro" id="IPR013785">
    <property type="entry name" value="Aldolase_TIM"/>
</dbReference>
<keyword evidence="4" id="KW-0004">4Fe-4S</keyword>
<dbReference type="GO" id="GO:0016163">
    <property type="term" value="F:nitrogenase activity"/>
    <property type="evidence" value="ECO:0007669"/>
    <property type="project" value="InterPro"/>
</dbReference>
<keyword evidence="9 12" id="KW-0535">Nitrogen fixation</keyword>
<dbReference type="SFLD" id="SFLDG01067">
    <property type="entry name" value="SPASM/twitch_domain_containing"/>
    <property type="match status" value="1"/>
</dbReference>
<dbReference type="GO" id="GO:0032324">
    <property type="term" value="P:molybdopterin cofactor biosynthetic process"/>
    <property type="evidence" value="ECO:0007669"/>
    <property type="project" value="UniProtKB-ARBA"/>
</dbReference>
<comment type="caution">
    <text evidence="14">The sequence shown here is derived from an EMBL/GenBank/DDBJ whole genome shotgun (WGS) entry which is preliminary data.</text>
</comment>
<dbReference type="SFLD" id="SFLDF00281">
    <property type="entry name" value="FeMo_cofactor_biosynthesis_pro"/>
    <property type="match status" value="1"/>
</dbReference>
<comment type="cofactor">
    <cofactor evidence="1">
        <name>[4Fe-4S] cluster</name>
        <dbReference type="ChEBI" id="CHEBI:49883"/>
    </cofactor>
</comment>
<dbReference type="InterPro" id="IPR000318">
    <property type="entry name" value="Nase_comp1_CS"/>
</dbReference>
<dbReference type="Gene3D" id="3.20.20.70">
    <property type="entry name" value="Aldolase class I"/>
    <property type="match status" value="1"/>
</dbReference>
<proteinExistence type="inferred from homology"/>
<dbReference type="SFLD" id="SFLDG01068">
    <property type="entry name" value="FeMo_cofactor_biosynthesis_pro"/>
    <property type="match status" value="1"/>
</dbReference>
<dbReference type="UniPathway" id="UPA00782"/>
<dbReference type="InterPro" id="IPR000385">
    <property type="entry name" value="MoaA_NifB_PqqE_Fe-S-bd_CS"/>
</dbReference>
<dbReference type="InterPro" id="IPR005980">
    <property type="entry name" value="Nase_CF_NifB"/>
</dbReference>
<dbReference type="InterPro" id="IPR050152">
    <property type="entry name" value="ChlB/BchB/BchZ"/>
</dbReference>
<accession>A0A1V4IQ12</accession>
<evidence type="ECO:0000256" key="7">
    <source>
        <dbReference type="ARBA" id="ARBA00023004"/>
    </source>
</evidence>
<dbReference type="PANTHER" id="PTHR33712">
    <property type="entry name" value="LIGHT-INDEPENDENT PROTOCHLOROPHYLLIDE REDUCTASE SUBUNIT B"/>
    <property type="match status" value="1"/>
</dbReference>
<dbReference type="Pfam" id="PF00148">
    <property type="entry name" value="Oxidored_nitro"/>
    <property type="match status" value="1"/>
</dbReference>
<dbReference type="PROSITE" id="PS01305">
    <property type="entry name" value="MOAA_NIFB_PQQE"/>
    <property type="match status" value="1"/>
</dbReference>
<dbReference type="Pfam" id="PF02579">
    <property type="entry name" value="Nitro_FeMo-Co"/>
    <property type="match status" value="1"/>
</dbReference>
<evidence type="ECO:0000256" key="6">
    <source>
        <dbReference type="ARBA" id="ARBA00022723"/>
    </source>
</evidence>
<dbReference type="Gene3D" id="3.40.50.1980">
    <property type="entry name" value="Nitrogenase molybdenum iron protein domain"/>
    <property type="match status" value="3"/>
</dbReference>
<dbReference type="GO" id="GO:0051539">
    <property type="term" value="F:4 iron, 4 sulfur cluster binding"/>
    <property type="evidence" value="ECO:0007669"/>
    <property type="project" value="UniProtKB-KW"/>
</dbReference>
<evidence type="ECO:0000256" key="11">
    <source>
        <dbReference type="ARBA" id="ARBA00032102"/>
    </source>
</evidence>
<sequence>MARNYVNMNVNPCKMCMPLGGVLAFKGIEGAMVILHGSQGCSTYIRRHMAAHYNEPVDIASSSLNEEGTVYGGAENLKKGIVNMAKLYSPKVVGVLTTCLAETIGEDTKRIVEELKKEETMLDGIQICASPTPGYGGTQYEGYFSALRSIVELMSKSSEVSTERNEKINIILPPLSPGDVRNIKAILDDFTNEYILFPDISETLDGPFKIEYTRIPDGGTKIEDIQDMKNSRATIEISFPVSDNLSPGLYLKEEYGIPLYRIKMPVGLYNCDDFFSILSKLTKKVIPNKYVQQRGRLLDAMIDAHKYNAEVRAIIYGEPHQCIALTDAAVENGMTPVIVASGQNVELKSSSSFIYIKGDPLEELDNIKNQHKTVLIDDTDFDTIKRLAVALNINMLIGSSDGRRIEEKHPKIKLVRYGFPIHDRLGGQRKVFTGYDGTMNFIDETSNTILSQIESKYRKEMYDKYFIKEDVKVEQKLEILDKNIMMKKTLEHPCYNGCASGMARMHLPVAPKCNISCNYCNRKYDCTNESRPGVTSEVLSPEEALEKFKLVKEKVPNLKVIGIAGPGDALANFDTVKETFRLIRQEDSDITFCLSTNGLMLPFYANEIIAAGVTHVTVTINTIDREIAGKIYREINYLGKRYNGREGAEVLINNQFSGLRYLTEKGIICKVNTVMVKGINDEKIPELVNKLKECGVYIHNIMQMIPAPGSVFEKMPLVTRSELDDMRRKCEADVKQMYHCRQCRADAIGTLGEDHSIEFRCSSNKTTIKKVDNESEAEFMKVAVVTKSGMNIDQHFGHAEEIYIYSSDGKDVQFLEKRNIEKYCGGKEECEDREAKIDNIIDMIDDCSAIVAMRIGDSPREKLEAKGVKVYQMYDTIGSAVRKVYMNAVKA</sequence>
<protein>
    <recommendedName>
        <fullName evidence="3">FeMo cofactor biosynthesis protein NifB</fullName>
    </recommendedName>
    <alternativeName>
        <fullName evidence="11">Nitrogenase cofactor maturase NifB</fullName>
    </alternativeName>
    <alternativeName>
        <fullName evidence="10">Radical SAM assemblase NifB</fullName>
    </alternativeName>
</protein>
<keyword evidence="6" id="KW-0479">Metal-binding</keyword>
<evidence type="ECO:0000256" key="12">
    <source>
        <dbReference type="RuleBase" id="RU004021"/>
    </source>
</evidence>
<name>A0A1V4IQ12_9CLOT</name>
<evidence type="ECO:0000256" key="2">
    <source>
        <dbReference type="ARBA" id="ARBA00003522"/>
    </source>
</evidence>
<reference evidence="14 15" key="1">
    <citation type="submission" date="2017-03" db="EMBL/GenBank/DDBJ databases">
        <title>Genome sequence of Clostridium oryzae DSM 28571.</title>
        <authorList>
            <person name="Poehlein A."/>
            <person name="Daniel R."/>
        </authorList>
    </citation>
    <scope>NUCLEOTIDE SEQUENCE [LARGE SCALE GENOMIC DNA]</scope>
    <source>
        <strain evidence="14 15">DSM 28571</strain>
    </source>
</reference>
<dbReference type="InterPro" id="IPR000510">
    <property type="entry name" value="Nase/OxRdtase_comp1"/>
</dbReference>
<evidence type="ECO:0000256" key="8">
    <source>
        <dbReference type="ARBA" id="ARBA00023014"/>
    </source>
</evidence>
<comment type="function">
    <text evidence="2">Involved in the biosynthesis of the iron-molybdenum cofactor (FeMo-co or M-cluster) found in the dinitrogenase enzyme of the nitrogenase complex in nitrogen-fixing microorganisms. NifB catalyzes the crucial step of radical SAM-dependent carbide insertion that occurs concomitant with the insertion of a 9th sulfur and the rearrangement/coupling of two [4Fe-4S] clusters into a [8Fe-9S-C] cluster, the precursor to the M-cluster.</text>
</comment>
<dbReference type="InterPro" id="IPR034165">
    <property type="entry name" value="NifB_C"/>
</dbReference>
<gene>
    <name evidence="14" type="primary">nifB</name>
    <name evidence="14" type="ORF">CLORY_20020</name>
</gene>
<comment type="similarity">
    <text evidence="12">Belongs to the NifD/NifK/NifE/NifN family.</text>
</comment>
<dbReference type="InterPro" id="IPR007197">
    <property type="entry name" value="rSAM"/>
</dbReference>
<dbReference type="SUPFAM" id="SSF53146">
    <property type="entry name" value="Nitrogenase accessory factor-like"/>
    <property type="match status" value="1"/>
</dbReference>
<dbReference type="InterPro" id="IPR003731">
    <property type="entry name" value="Di-Nase_FeMo-co_biosynth"/>
</dbReference>
<dbReference type="EMBL" id="MZGV01000018">
    <property type="protein sequence ID" value="OPJ61910.1"/>
    <property type="molecule type" value="Genomic_DNA"/>
</dbReference>
<dbReference type="Proteomes" id="UP000190080">
    <property type="component" value="Unassembled WGS sequence"/>
</dbReference>
<dbReference type="GO" id="GO:0046872">
    <property type="term" value="F:metal ion binding"/>
    <property type="evidence" value="ECO:0007669"/>
    <property type="project" value="UniProtKB-KW"/>
</dbReference>
<organism evidence="14 15">
    <name type="scientific">Clostridium oryzae</name>
    <dbReference type="NCBI Taxonomy" id="1450648"/>
    <lineage>
        <taxon>Bacteria</taxon>
        <taxon>Bacillati</taxon>
        <taxon>Bacillota</taxon>
        <taxon>Clostridia</taxon>
        <taxon>Eubacteriales</taxon>
        <taxon>Clostridiaceae</taxon>
        <taxon>Clostridium</taxon>
    </lineage>
</organism>